<name>A0A168Q9Q9_ABSGL</name>
<feature type="signal peptide" evidence="2">
    <location>
        <begin position="1"/>
        <end position="21"/>
    </location>
</feature>
<proteinExistence type="predicted"/>
<feature type="chain" id="PRO_5007899802" description="RxLR effector protein" evidence="2">
    <location>
        <begin position="22"/>
        <end position="247"/>
    </location>
</feature>
<sequence length="247" mass="26920">MLPRFLTISAAVLIMASCTMANLLAPPEADVMRLSSRAIAEFKPAIVQKRAPGGVVDDGLDLEPEGGLTKRSFMANEKLASPGSSDFGSTGSIRKRHGEKGSHRNEHEEEERSEGEHDDHRGKKGSDRSEHAQEERGEGEHSDHREAKRGMKARRRLLAKRAMKARVFDKRDIDSMVTKSGMFVDSLIYKQDQINEKLSGDKPQPASTLPNGHNGKAGEAMGRAKSLSSSAAKGDIKAMGHGKRTLP</sequence>
<evidence type="ECO:0000256" key="2">
    <source>
        <dbReference type="SAM" id="SignalP"/>
    </source>
</evidence>
<keyword evidence="2" id="KW-0732">Signal</keyword>
<keyword evidence="4" id="KW-1185">Reference proteome</keyword>
<accession>A0A168Q9Q9</accession>
<protein>
    <recommendedName>
        <fullName evidence="5">RxLR effector protein</fullName>
    </recommendedName>
</protein>
<reference evidence="3" key="1">
    <citation type="submission" date="2016-04" db="EMBL/GenBank/DDBJ databases">
        <authorList>
            <person name="Evans L.H."/>
            <person name="Alamgir A."/>
            <person name="Owens N."/>
            <person name="Weber N.D."/>
            <person name="Virtaneva K."/>
            <person name="Barbian K."/>
            <person name="Babar A."/>
            <person name="Rosenke K."/>
        </authorList>
    </citation>
    <scope>NUCLEOTIDE SEQUENCE [LARGE SCALE GENOMIC DNA]</scope>
    <source>
        <strain evidence="3">CBS 101.48</strain>
    </source>
</reference>
<evidence type="ECO:0000256" key="1">
    <source>
        <dbReference type="SAM" id="MobiDB-lite"/>
    </source>
</evidence>
<evidence type="ECO:0008006" key="5">
    <source>
        <dbReference type="Google" id="ProtNLM"/>
    </source>
</evidence>
<organism evidence="3">
    <name type="scientific">Absidia glauca</name>
    <name type="common">Pin mould</name>
    <dbReference type="NCBI Taxonomy" id="4829"/>
    <lineage>
        <taxon>Eukaryota</taxon>
        <taxon>Fungi</taxon>
        <taxon>Fungi incertae sedis</taxon>
        <taxon>Mucoromycota</taxon>
        <taxon>Mucoromycotina</taxon>
        <taxon>Mucoromycetes</taxon>
        <taxon>Mucorales</taxon>
        <taxon>Cunninghamellaceae</taxon>
        <taxon>Absidia</taxon>
    </lineage>
</organism>
<feature type="region of interest" description="Disordered" evidence="1">
    <location>
        <begin position="74"/>
        <end position="164"/>
    </location>
</feature>
<dbReference type="InParanoid" id="A0A168Q9Q9"/>
<evidence type="ECO:0000313" key="3">
    <source>
        <dbReference type="EMBL" id="SAM04010.1"/>
    </source>
</evidence>
<evidence type="ECO:0000313" key="4">
    <source>
        <dbReference type="Proteomes" id="UP000078561"/>
    </source>
</evidence>
<dbReference type="PROSITE" id="PS51257">
    <property type="entry name" value="PROKAR_LIPOPROTEIN"/>
    <property type="match status" value="1"/>
</dbReference>
<feature type="compositionally biased region" description="Basic and acidic residues" evidence="1">
    <location>
        <begin position="114"/>
        <end position="149"/>
    </location>
</feature>
<feature type="compositionally biased region" description="Polar residues" evidence="1">
    <location>
        <begin position="82"/>
        <end position="92"/>
    </location>
</feature>
<feature type="compositionally biased region" description="Basic residues" evidence="1">
    <location>
        <begin position="150"/>
        <end position="164"/>
    </location>
</feature>
<gene>
    <name evidence="3" type="primary">ABSGL_09870.1 scaffold 11783</name>
</gene>
<dbReference type="AlphaFoldDB" id="A0A168Q9Q9"/>
<feature type="region of interest" description="Disordered" evidence="1">
    <location>
        <begin position="195"/>
        <end position="247"/>
    </location>
</feature>
<dbReference type="Proteomes" id="UP000078561">
    <property type="component" value="Unassembled WGS sequence"/>
</dbReference>
<dbReference type="EMBL" id="LT554349">
    <property type="protein sequence ID" value="SAM04010.1"/>
    <property type="molecule type" value="Genomic_DNA"/>
</dbReference>